<comment type="caution">
    <text evidence="1">The sequence shown here is derived from an EMBL/GenBank/DDBJ whole genome shotgun (WGS) entry which is preliminary data.</text>
</comment>
<organism evidence="1 2">
    <name type="scientific">Saccharothrix tamanrassetensis</name>
    <dbReference type="NCBI Taxonomy" id="1051531"/>
    <lineage>
        <taxon>Bacteria</taxon>
        <taxon>Bacillati</taxon>
        <taxon>Actinomycetota</taxon>
        <taxon>Actinomycetes</taxon>
        <taxon>Pseudonocardiales</taxon>
        <taxon>Pseudonocardiaceae</taxon>
        <taxon>Saccharothrix</taxon>
    </lineage>
</organism>
<dbReference type="PROSITE" id="PS51257">
    <property type="entry name" value="PROKAR_LIPOPROTEIN"/>
    <property type="match status" value="1"/>
</dbReference>
<accession>A0A841CH08</accession>
<dbReference type="RefSeq" id="WP_184690164.1">
    <property type="nucleotide sequence ID" value="NZ_JACHJN010000003.1"/>
</dbReference>
<evidence type="ECO:0000313" key="1">
    <source>
        <dbReference type="EMBL" id="MBB5955305.1"/>
    </source>
</evidence>
<protein>
    <recommendedName>
        <fullName evidence="3">Bacterial Ig domain-containing protein</fullName>
    </recommendedName>
</protein>
<dbReference type="Proteomes" id="UP000547510">
    <property type="component" value="Unassembled WGS sequence"/>
</dbReference>
<sequence>MPDRRPGSVVALVIVPFALLTGCAGKSGVSPVPVVAGSTVASPSAAQLAAEPKAGKAGGEVRLSGDGYPAGSRVVFTFHGERVGDATTDGAGRFAGVLVKVPDSFQDSPPGTQFVIGATSGPFYADTPFVLTR</sequence>
<dbReference type="EMBL" id="JACHJN010000003">
    <property type="protein sequence ID" value="MBB5955305.1"/>
    <property type="molecule type" value="Genomic_DNA"/>
</dbReference>
<proteinExistence type="predicted"/>
<evidence type="ECO:0008006" key="3">
    <source>
        <dbReference type="Google" id="ProtNLM"/>
    </source>
</evidence>
<dbReference type="AlphaFoldDB" id="A0A841CH08"/>
<reference evidence="1 2" key="1">
    <citation type="submission" date="2020-08" db="EMBL/GenBank/DDBJ databases">
        <title>Genomic Encyclopedia of Type Strains, Phase III (KMG-III): the genomes of soil and plant-associated and newly described type strains.</title>
        <authorList>
            <person name="Whitman W."/>
        </authorList>
    </citation>
    <scope>NUCLEOTIDE SEQUENCE [LARGE SCALE GENOMIC DNA]</scope>
    <source>
        <strain evidence="1 2">CECT 8640</strain>
    </source>
</reference>
<gene>
    <name evidence="1" type="ORF">FHS29_001886</name>
</gene>
<evidence type="ECO:0000313" key="2">
    <source>
        <dbReference type="Proteomes" id="UP000547510"/>
    </source>
</evidence>
<name>A0A841CH08_9PSEU</name>
<keyword evidence="2" id="KW-1185">Reference proteome</keyword>